<name>A0AAN9FXP4_9CAEN</name>
<gene>
    <name evidence="1" type="ORF">V1264_022574</name>
</gene>
<evidence type="ECO:0000313" key="1">
    <source>
        <dbReference type="EMBL" id="KAK7088681.1"/>
    </source>
</evidence>
<reference evidence="1 2" key="1">
    <citation type="submission" date="2024-02" db="EMBL/GenBank/DDBJ databases">
        <title>Chromosome-scale genome assembly of the rough periwinkle Littorina saxatilis.</title>
        <authorList>
            <person name="De Jode A."/>
            <person name="Faria R."/>
            <person name="Formenti G."/>
            <person name="Sims Y."/>
            <person name="Smith T.P."/>
            <person name="Tracey A."/>
            <person name="Wood J.M.D."/>
            <person name="Zagrodzka Z.B."/>
            <person name="Johannesson K."/>
            <person name="Butlin R.K."/>
            <person name="Leder E.H."/>
        </authorList>
    </citation>
    <scope>NUCLEOTIDE SEQUENCE [LARGE SCALE GENOMIC DNA]</scope>
    <source>
        <strain evidence="1">Snail1</strain>
        <tissue evidence="1">Muscle</tissue>
    </source>
</reference>
<keyword evidence="2" id="KW-1185">Reference proteome</keyword>
<accession>A0AAN9FXP4</accession>
<organism evidence="1 2">
    <name type="scientific">Littorina saxatilis</name>
    <dbReference type="NCBI Taxonomy" id="31220"/>
    <lineage>
        <taxon>Eukaryota</taxon>
        <taxon>Metazoa</taxon>
        <taxon>Spiralia</taxon>
        <taxon>Lophotrochozoa</taxon>
        <taxon>Mollusca</taxon>
        <taxon>Gastropoda</taxon>
        <taxon>Caenogastropoda</taxon>
        <taxon>Littorinimorpha</taxon>
        <taxon>Littorinoidea</taxon>
        <taxon>Littorinidae</taxon>
        <taxon>Littorina</taxon>
    </lineage>
</organism>
<dbReference type="AlphaFoldDB" id="A0AAN9FXP4"/>
<proteinExistence type="predicted"/>
<dbReference type="Proteomes" id="UP001374579">
    <property type="component" value="Unassembled WGS sequence"/>
</dbReference>
<protein>
    <submittedName>
        <fullName evidence="1">Uncharacterized protein</fullName>
    </submittedName>
</protein>
<evidence type="ECO:0000313" key="2">
    <source>
        <dbReference type="Proteomes" id="UP001374579"/>
    </source>
</evidence>
<comment type="caution">
    <text evidence="1">The sequence shown here is derived from an EMBL/GenBank/DDBJ whole genome shotgun (WGS) entry which is preliminary data.</text>
</comment>
<sequence length="124" mass="13522">MIKVNRSLKVKVFEVKNLGIIKVNRSLKVKVFEVKDLGIVKVNGALQISRIPDAFAGPAGQVDGASAALFFGQNRGEGGEGESFQQIFRSPCLHVFHKRQPACVFDGSVSDRSAEEVAPHSERK</sequence>
<dbReference type="EMBL" id="JBAMIC010004070">
    <property type="protein sequence ID" value="KAK7088681.1"/>
    <property type="molecule type" value="Genomic_DNA"/>
</dbReference>